<dbReference type="Pfam" id="PF17177">
    <property type="entry name" value="PPR_long"/>
    <property type="match status" value="1"/>
</dbReference>
<dbReference type="Gene3D" id="1.25.40.10">
    <property type="entry name" value="Tetratricopeptide repeat domain"/>
    <property type="match status" value="3"/>
</dbReference>
<protein>
    <recommendedName>
        <fullName evidence="5">PROP1-like PPR domain-containing protein</fullName>
    </recommendedName>
</protein>
<dbReference type="PANTHER" id="PTHR45717:SF15">
    <property type="entry name" value="AGL218WP"/>
    <property type="match status" value="1"/>
</dbReference>
<comment type="similarity">
    <text evidence="1">Belongs to the PPR family. P subfamily.</text>
</comment>
<organism evidence="6 8">
    <name type="scientific">Cuscuta epithymum</name>
    <dbReference type="NCBI Taxonomy" id="186058"/>
    <lineage>
        <taxon>Eukaryota</taxon>
        <taxon>Viridiplantae</taxon>
        <taxon>Streptophyta</taxon>
        <taxon>Embryophyta</taxon>
        <taxon>Tracheophyta</taxon>
        <taxon>Spermatophyta</taxon>
        <taxon>Magnoliopsida</taxon>
        <taxon>eudicotyledons</taxon>
        <taxon>Gunneridae</taxon>
        <taxon>Pentapetalae</taxon>
        <taxon>asterids</taxon>
        <taxon>lamiids</taxon>
        <taxon>Solanales</taxon>
        <taxon>Convolvulaceae</taxon>
        <taxon>Cuscuteae</taxon>
        <taxon>Cuscuta</taxon>
        <taxon>Cuscuta subgen. Cuscuta</taxon>
    </lineage>
</organism>
<dbReference type="SUPFAM" id="SSF81901">
    <property type="entry name" value="HCP-like"/>
    <property type="match status" value="1"/>
</dbReference>
<proteinExistence type="inferred from homology"/>
<evidence type="ECO:0000313" key="6">
    <source>
        <dbReference type="EMBL" id="CAH9105408.1"/>
    </source>
</evidence>
<evidence type="ECO:0000256" key="2">
    <source>
        <dbReference type="ARBA" id="ARBA00022737"/>
    </source>
</evidence>
<dbReference type="NCBIfam" id="TIGR00756">
    <property type="entry name" value="PPR"/>
    <property type="match status" value="2"/>
</dbReference>
<feature type="repeat" description="PPR" evidence="3">
    <location>
        <begin position="450"/>
        <end position="484"/>
    </location>
</feature>
<dbReference type="EMBL" id="CAMAPF010000131">
    <property type="protein sequence ID" value="CAH9105408.1"/>
    <property type="molecule type" value="Genomic_DNA"/>
</dbReference>
<reference evidence="6" key="1">
    <citation type="submission" date="2022-07" db="EMBL/GenBank/DDBJ databases">
        <authorList>
            <person name="Macas J."/>
            <person name="Novak P."/>
            <person name="Neumann P."/>
        </authorList>
    </citation>
    <scope>NUCLEOTIDE SEQUENCE</scope>
</reference>
<dbReference type="PANTHER" id="PTHR45717">
    <property type="entry name" value="OS12G0527900 PROTEIN"/>
    <property type="match status" value="1"/>
</dbReference>
<keyword evidence="2" id="KW-0677">Repeat</keyword>
<feature type="region of interest" description="Disordered" evidence="4">
    <location>
        <begin position="93"/>
        <end position="132"/>
    </location>
</feature>
<dbReference type="InterPro" id="IPR033443">
    <property type="entry name" value="PROP1-like_PPR_dom"/>
</dbReference>
<evidence type="ECO:0000313" key="8">
    <source>
        <dbReference type="Proteomes" id="UP001152523"/>
    </source>
</evidence>
<sequence>MWALRRASVSIRKQGLNHISAQLCFATQEISSCCFKDYYDTGVNGTANRDISVVTFHKMAPFKGSLCFSSQAGSESSGEDDDDLDVFSELNSSSITSGSGSIQEANSDNDDESVSESETSDEDVEGLLDTETSMGMTKVTKTGAPSEIMKSLLAASPLTVSRVMDEWVEKGKELTRADIFMILRELRKRNMYGKALKLSEWLESSKHTELTDVICASRVDLIAKVRGVNQAEAYIEKIPQPLRSEIVYRALLANCVSAYNLKKTEDVFNKIKDLKFPISSFTCNQLLLLYKRTDKSKISDVLLLMEKENVKPNAFTYKILIDAKGQRDDIAGMEEIVNMMKKEGVEPDMGTKRLLARTYIYRGLKNKADAVMKDMENDVTEGKSWAYTNLLPLYAILGNADEVSRIWQLCGPNPRLEQCIAAIEAWGKLKNIEKAEEVFEMMIKKYPNISSKYYSPLLNAYANNKMLTKGKDLVKRMRENGCHIGVSTWNSLVKLYIEAGELGKAESILKKASEQNGMKPLLKSYIAIIEEYAKKGNVHSCEKIFLKMRQGGFSSLYWLYQTLVRAYANAKIPAYGMKERMKGDNVVPRKELHILLPQVDPFQKTALSELME</sequence>
<dbReference type="EMBL" id="CAMAPF010000948">
    <property type="protein sequence ID" value="CAH9127565.1"/>
    <property type="molecule type" value="Genomic_DNA"/>
</dbReference>
<evidence type="ECO:0000256" key="3">
    <source>
        <dbReference type="PROSITE-ProRule" id="PRU00708"/>
    </source>
</evidence>
<dbReference type="InterPro" id="IPR002885">
    <property type="entry name" value="PPR_rpt"/>
</dbReference>
<evidence type="ECO:0000256" key="1">
    <source>
        <dbReference type="ARBA" id="ARBA00007626"/>
    </source>
</evidence>
<keyword evidence="8" id="KW-1185">Reference proteome</keyword>
<evidence type="ECO:0000313" key="7">
    <source>
        <dbReference type="EMBL" id="CAH9127565.1"/>
    </source>
</evidence>
<feature type="repeat" description="PPR" evidence="3">
    <location>
        <begin position="485"/>
        <end position="520"/>
    </location>
</feature>
<feature type="repeat" description="PPR" evidence="3">
    <location>
        <begin position="313"/>
        <end position="347"/>
    </location>
</feature>
<dbReference type="Pfam" id="PF13812">
    <property type="entry name" value="PPR_3"/>
    <property type="match status" value="1"/>
</dbReference>
<name>A0AAV0DPW0_9ASTE</name>
<dbReference type="GO" id="GO:0005739">
    <property type="term" value="C:mitochondrion"/>
    <property type="evidence" value="ECO:0007669"/>
    <property type="project" value="TreeGrafter"/>
</dbReference>
<dbReference type="AlphaFoldDB" id="A0AAV0DPW0"/>
<feature type="compositionally biased region" description="Acidic residues" evidence="4">
    <location>
        <begin position="107"/>
        <end position="128"/>
    </location>
</feature>
<comment type="caution">
    <text evidence="6">The sequence shown here is derived from an EMBL/GenBank/DDBJ whole genome shotgun (WGS) entry which is preliminary data.</text>
</comment>
<dbReference type="Proteomes" id="UP001152523">
    <property type="component" value="Unassembled WGS sequence"/>
</dbReference>
<gene>
    <name evidence="6" type="ORF">CEPIT_LOCUS17200</name>
    <name evidence="7" type="ORF">CEPIT_LOCUS28422</name>
</gene>
<dbReference type="PROSITE" id="PS51375">
    <property type="entry name" value="PPR"/>
    <property type="match status" value="3"/>
</dbReference>
<accession>A0AAV0DPW0</accession>
<evidence type="ECO:0000259" key="5">
    <source>
        <dbReference type="Pfam" id="PF17177"/>
    </source>
</evidence>
<evidence type="ECO:0000256" key="4">
    <source>
        <dbReference type="SAM" id="MobiDB-lite"/>
    </source>
</evidence>
<feature type="domain" description="PROP1-like PPR" evidence="5">
    <location>
        <begin position="423"/>
        <end position="555"/>
    </location>
</feature>
<dbReference type="InterPro" id="IPR011990">
    <property type="entry name" value="TPR-like_helical_dom_sf"/>
</dbReference>
<dbReference type="GO" id="GO:0003729">
    <property type="term" value="F:mRNA binding"/>
    <property type="evidence" value="ECO:0007669"/>
    <property type="project" value="UniProtKB-ARBA"/>
</dbReference>
<feature type="compositionally biased region" description="Low complexity" evidence="4">
    <location>
        <begin position="93"/>
        <end position="102"/>
    </location>
</feature>